<dbReference type="PANTHER" id="PTHR39450">
    <property type="entry name" value="MOLYBDOPTERIN OXIDOREDUCTASE, 4FE-4S CLUSTER-BINDING SUBUNIT"/>
    <property type="match status" value="1"/>
</dbReference>
<proteinExistence type="predicted"/>
<reference evidence="1 3" key="1">
    <citation type="submission" date="2016-08" db="EMBL/GenBank/DDBJ databases">
        <title>A novel genetic cassette of butanologenic Thermoanaerobacterium thermosaccharolyticum that directly convert cellulose to butanol.</title>
        <authorList>
            <person name="Li T."/>
            <person name="He J."/>
        </authorList>
    </citation>
    <scope>NUCLEOTIDE SEQUENCE [LARGE SCALE GENOMIC DNA]</scope>
    <source>
        <strain evidence="1 3">TG57</strain>
    </source>
</reference>
<dbReference type="EMBL" id="NKHD01000006">
    <property type="protein sequence ID" value="OXT09024.1"/>
    <property type="molecule type" value="Genomic_DNA"/>
</dbReference>
<dbReference type="Pfam" id="PF07892">
    <property type="entry name" value="DUF1667"/>
    <property type="match status" value="1"/>
</dbReference>
<dbReference type="SUPFAM" id="SSF53706">
    <property type="entry name" value="Formate dehydrogenase/DMSO reductase, domains 1-3"/>
    <property type="match status" value="1"/>
</dbReference>
<dbReference type="AlphaFoldDB" id="A0A231VLS3"/>
<gene>
    <name evidence="2" type="ORF">CE561_02410</name>
    <name evidence="1" type="ORF">Thert_02224</name>
</gene>
<dbReference type="RefSeq" id="WP_015311022.1">
    <property type="nucleotide sequence ID" value="NZ_CP016893.1"/>
</dbReference>
<dbReference type="PANTHER" id="PTHR39450:SF1">
    <property type="entry name" value="DUF1667 DOMAIN-CONTAINING PROTEIN"/>
    <property type="match status" value="1"/>
</dbReference>
<dbReference type="Proteomes" id="UP000215301">
    <property type="component" value="Unassembled WGS sequence"/>
</dbReference>
<dbReference type="InterPro" id="IPR012460">
    <property type="entry name" value="DUF1667"/>
</dbReference>
<reference evidence="2 4" key="2">
    <citation type="submission" date="2017-06" db="EMBL/GenBank/DDBJ databases">
        <title>Isolation and characterization of a thermophilic and butanogenic Thermoanaerobacterium thermosaccharolyticum M5 capable of efficient degradation of hemicellulose.</title>
        <authorList>
            <person name="Xin F."/>
            <person name="Jiang Y."/>
        </authorList>
    </citation>
    <scope>NUCLEOTIDE SEQUENCE [LARGE SCALE GENOMIC DNA]</scope>
    <source>
        <strain evidence="2 4">M5</strain>
    </source>
</reference>
<evidence type="ECO:0000313" key="4">
    <source>
        <dbReference type="Proteomes" id="UP000215301"/>
    </source>
</evidence>
<dbReference type="Proteomes" id="UP000214975">
    <property type="component" value="Chromosome"/>
</dbReference>
<name>A0A231VLS3_THETR</name>
<dbReference type="InterPro" id="IPR036593">
    <property type="entry name" value="CPE0013-like_sf"/>
</dbReference>
<evidence type="ECO:0000313" key="3">
    <source>
        <dbReference type="Proteomes" id="UP000214975"/>
    </source>
</evidence>
<evidence type="ECO:0000313" key="1">
    <source>
        <dbReference type="EMBL" id="AST58149.1"/>
    </source>
</evidence>
<sequence>MEKRELTCIVCPNGCHLVVEVEGKEIVNISGYECKRGLKYAEDEIIMPKRTLTTTVKAEGGHLPVVSVRTKEPIPKELLNKAVYELSRITVKPPINVGDVIVKNILSTGVDVIATRALYSK</sequence>
<accession>A0A231VLS3</accession>
<protein>
    <submittedName>
        <fullName evidence="2">Molybdopterin oxidoreductase</fullName>
    </submittedName>
    <submittedName>
        <fullName evidence="1">NAD(FAD)-dependent dehydrogenase</fullName>
    </submittedName>
</protein>
<organism evidence="2 4">
    <name type="scientific">Thermoanaerobacterium thermosaccharolyticum</name>
    <name type="common">Clostridium thermosaccharolyticum</name>
    <dbReference type="NCBI Taxonomy" id="1517"/>
    <lineage>
        <taxon>Bacteria</taxon>
        <taxon>Bacillati</taxon>
        <taxon>Bacillota</taxon>
        <taxon>Clostridia</taxon>
        <taxon>Thermoanaerobacterales</taxon>
        <taxon>Thermoanaerobacteraceae</taxon>
        <taxon>Thermoanaerobacterium</taxon>
    </lineage>
</organism>
<dbReference type="EMBL" id="CP016893">
    <property type="protein sequence ID" value="AST58149.1"/>
    <property type="molecule type" value="Genomic_DNA"/>
</dbReference>
<dbReference type="SUPFAM" id="SSF160148">
    <property type="entry name" value="CPE0013-like"/>
    <property type="match status" value="1"/>
</dbReference>
<evidence type="ECO:0000313" key="2">
    <source>
        <dbReference type="EMBL" id="OXT09024.1"/>
    </source>
</evidence>
<dbReference type="Gene3D" id="3.10.530.10">
    <property type="entry name" value="CPE0013-like"/>
    <property type="match status" value="1"/>
</dbReference>